<organism evidence="1 2">
    <name type="scientific">Pyricularia grisea</name>
    <name type="common">Crabgrass-specific blast fungus</name>
    <name type="synonym">Magnaporthe grisea</name>
    <dbReference type="NCBI Taxonomy" id="148305"/>
    <lineage>
        <taxon>Eukaryota</taxon>
        <taxon>Fungi</taxon>
        <taxon>Dikarya</taxon>
        <taxon>Ascomycota</taxon>
        <taxon>Pezizomycotina</taxon>
        <taxon>Sordariomycetes</taxon>
        <taxon>Sordariomycetidae</taxon>
        <taxon>Magnaporthales</taxon>
        <taxon>Pyriculariaceae</taxon>
        <taxon>Pyricularia</taxon>
    </lineage>
</organism>
<keyword evidence="1" id="KW-1185">Reference proteome</keyword>
<dbReference type="RefSeq" id="XP_030978310.1">
    <property type="nucleotide sequence ID" value="XM_031129463.1"/>
</dbReference>
<reference evidence="2" key="1">
    <citation type="journal article" date="2019" name="Mol. Biol. Evol.">
        <title>Blast fungal genomes show frequent chromosomal changes, gene gains and losses, and effector gene turnover.</title>
        <authorList>
            <person name="Gomez Luciano L.B."/>
            <person name="Jason Tsai I."/>
            <person name="Chuma I."/>
            <person name="Tosa Y."/>
            <person name="Chen Y.H."/>
            <person name="Li J.Y."/>
            <person name="Li M.Y."/>
            <person name="Jade Lu M.Y."/>
            <person name="Nakayashiki H."/>
            <person name="Li W.H."/>
        </authorList>
    </citation>
    <scope>NUCLEOTIDE SEQUENCE</scope>
    <source>
        <strain evidence="2">NI907</strain>
    </source>
</reference>
<reference evidence="2" key="2">
    <citation type="submission" date="2019-10" db="EMBL/GenBank/DDBJ databases">
        <authorList>
            <consortium name="NCBI Genome Project"/>
        </authorList>
    </citation>
    <scope>NUCLEOTIDE SEQUENCE</scope>
    <source>
        <strain evidence="2">NI907</strain>
    </source>
</reference>
<dbReference type="Proteomes" id="UP000515153">
    <property type="component" value="Unplaced"/>
</dbReference>
<evidence type="ECO:0000313" key="2">
    <source>
        <dbReference type="RefSeq" id="XP_030978310.1"/>
    </source>
</evidence>
<sequence length="314" mass="35259">MSGSAIYAFNLNGRAYPLSKEEQACANTTLKISKTVTTKVPHDATPELTDAGDESQEYTRLLCIGIKPPNSAAETSRKSQSASITEILNNDTMLLDARVDHSSRTLRVARHYKHSGKMFCIASHDGKLIAYPMKEEEAFVFKQFRDDEIKPKATRKTTWAAIQRAAHEAKIGGMTLQPMTNNTELLSSTQLLYDILTARALLEQADEEHFHKALAIIKHNCSKILAEVLDGQKGNPQDVASRNQMIDVLQRFRALELGLQLRIDTIDKVFERQTFKQLDREPIAATQKRQMESYCFDVSAEAKARMSKSQLLSI</sequence>
<proteinExistence type="predicted"/>
<protein>
    <submittedName>
        <fullName evidence="2">Uncharacterized protein</fullName>
    </submittedName>
</protein>
<reference evidence="2" key="3">
    <citation type="submission" date="2025-08" db="UniProtKB">
        <authorList>
            <consortium name="RefSeq"/>
        </authorList>
    </citation>
    <scope>IDENTIFICATION</scope>
    <source>
        <strain evidence="2">NI907</strain>
    </source>
</reference>
<evidence type="ECO:0000313" key="1">
    <source>
        <dbReference type="Proteomes" id="UP000515153"/>
    </source>
</evidence>
<dbReference type="KEGG" id="pgri:PgNI_09480"/>
<dbReference type="GeneID" id="41964371"/>
<name>A0A6P8ATU5_PYRGI</name>
<dbReference type="AlphaFoldDB" id="A0A6P8ATU5"/>
<accession>A0A6P8ATU5</accession>
<gene>
    <name evidence="2" type="ORF">PgNI_09480</name>
</gene>